<dbReference type="InterPro" id="IPR032823">
    <property type="entry name" value="BCA_ABC_TP_C"/>
</dbReference>
<dbReference type="RefSeq" id="WP_066667589.1">
    <property type="nucleotide sequence ID" value="NZ_CP016171.1"/>
</dbReference>
<accession>A0A193FQQ7</accession>
<proteinExistence type="predicted"/>
<evidence type="ECO:0000313" key="6">
    <source>
        <dbReference type="EMBL" id="ANN69980.1"/>
    </source>
</evidence>
<dbReference type="PANTHER" id="PTHR45772">
    <property type="entry name" value="CONSERVED COMPONENT OF ABC TRANSPORTER FOR NATURAL AMINO ACIDS-RELATED"/>
    <property type="match status" value="1"/>
</dbReference>
<dbReference type="FunFam" id="3.40.50.300:FF:000421">
    <property type="entry name" value="Branched-chain amino acid ABC transporter ATP-binding protein"/>
    <property type="match status" value="1"/>
</dbReference>
<keyword evidence="3" id="KW-0547">Nucleotide-binding</keyword>
<dbReference type="Gene3D" id="3.40.50.300">
    <property type="entry name" value="P-loop containing nucleotide triphosphate hydrolases"/>
    <property type="match status" value="1"/>
</dbReference>
<evidence type="ECO:0000256" key="3">
    <source>
        <dbReference type="ARBA" id="ARBA00022741"/>
    </source>
</evidence>
<dbReference type="CDD" id="cd03219">
    <property type="entry name" value="ABC_Mj1267_LivG_branched"/>
    <property type="match status" value="1"/>
</dbReference>
<dbReference type="Pfam" id="PF00005">
    <property type="entry name" value="ABC_tran"/>
    <property type="match status" value="1"/>
</dbReference>
<dbReference type="SMART" id="SM00382">
    <property type="entry name" value="AAA"/>
    <property type="match status" value="1"/>
</dbReference>
<dbReference type="SUPFAM" id="SSF52540">
    <property type="entry name" value="P-loop containing nucleoside triphosphate hydrolases"/>
    <property type="match status" value="1"/>
</dbReference>
<organism evidence="6 7">
    <name type="scientific">Bordetella bronchialis</name>
    <dbReference type="NCBI Taxonomy" id="463025"/>
    <lineage>
        <taxon>Bacteria</taxon>
        <taxon>Pseudomonadati</taxon>
        <taxon>Pseudomonadota</taxon>
        <taxon>Betaproteobacteria</taxon>
        <taxon>Burkholderiales</taxon>
        <taxon>Alcaligenaceae</taxon>
        <taxon>Bordetella</taxon>
    </lineage>
</organism>
<dbReference type="AlphaFoldDB" id="A0A193FQQ7"/>
<dbReference type="InterPro" id="IPR027417">
    <property type="entry name" value="P-loop_NTPase"/>
</dbReference>
<dbReference type="GO" id="GO:0005524">
    <property type="term" value="F:ATP binding"/>
    <property type="evidence" value="ECO:0007669"/>
    <property type="project" value="UniProtKB-KW"/>
</dbReference>
<dbReference type="GO" id="GO:0016887">
    <property type="term" value="F:ATP hydrolysis activity"/>
    <property type="evidence" value="ECO:0007669"/>
    <property type="project" value="InterPro"/>
</dbReference>
<feature type="domain" description="ABC transporter" evidence="5">
    <location>
        <begin position="5"/>
        <end position="252"/>
    </location>
</feature>
<dbReference type="InterPro" id="IPR051120">
    <property type="entry name" value="ABC_AA/LPS_Transport"/>
</dbReference>
<keyword evidence="2" id="KW-1003">Cell membrane</keyword>
<dbReference type="PROSITE" id="PS50893">
    <property type="entry name" value="ABC_TRANSPORTER_2"/>
    <property type="match status" value="1"/>
</dbReference>
<dbReference type="InterPro" id="IPR003593">
    <property type="entry name" value="AAA+_ATPase"/>
</dbReference>
<dbReference type="EMBL" id="CP016171">
    <property type="protein sequence ID" value="ANN69980.1"/>
    <property type="molecule type" value="Genomic_DNA"/>
</dbReference>
<gene>
    <name evidence="6" type="ORF">BAU08_00230</name>
</gene>
<evidence type="ECO:0000256" key="1">
    <source>
        <dbReference type="ARBA" id="ARBA00022448"/>
    </source>
</evidence>
<dbReference type="Pfam" id="PF12399">
    <property type="entry name" value="BCA_ABC_TP_C"/>
    <property type="match status" value="1"/>
</dbReference>
<dbReference type="Proteomes" id="UP000092213">
    <property type="component" value="Chromosome"/>
</dbReference>
<keyword evidence="4" id="KW-0067">ATP-binding</keyword>
<dbReference type="STRING" id="463025.BAU08_00230"/>
<evidence type="ECO:0000256" key="2">
    <source>
        <dbReference type="ARBA" id="ARBA00022475"/>
    </source>
</evidence>
<evidence type="ECO:0000256" key="4">
    <source>
        <dbReference type="ARBA" id="ARBA00022840"/>
    </source>
</evidence>
<dbReference type="InterPro" id="IPR003439">
    <property type="entry name" value="ABC_transporter-like_ATP-bd"/>
</dbReference>
<dbReference type="GO" id="GO:0005886">
    <property type="term" value="C:plasma membrane"/>
    <property type="evidence" value="ECO:0007669"/>
    <property type="project" value="TreeGrafter"/>
</dbReference>
<reference evidence="6 7" key="1">
    <citation type="submission" date="2016-06" db="EMBL/GenBank/DDBJ databases">
        <title>Complete genome sequences of Bordetella bronchialis and Bordetella flabilis.</title>
        <authorList>
            <person name="LiPuma J.J."/>
            <person name="Spilker T."/>
        </authorList>
    </citation>
    <scope>NUCLEOTIDE SEQUENCE [LARGE SCALE GENOMIC DNA]</scope>
    <source>
        <strain evidence="6 7">AU17976</strain>
    </source>
</reference>
<sequence>MKKLLNVDGIGISFGGLKAVDGVTFEVYEGEILGVIGPNGAGKTTLVNLISGVIKPTRGTVVFRDETVTGMAPSRLTERGLVRTFQSTAVYAQRSVRENIVRGSYLTRYPGFLSTLFDTPRARRRREDSDAQVEELLHRMGLAAVADDAAGSLPYGMQKILGIAIALAARPTLLMLDEPVAGLSAEETDQVRDAILRVRESGVTVMVIDHNMRFIAGLCDRLLVVAAGQELTRGKPDEVLRDRRVVEAYLGTRNVTAGIA</sequence>
<keyword evidence="1" id="KW-0813">Transport</keyword>
<name>A0A193FQQ7_9BORD</name>
<protein>
    <recommendedName>
        <fullName evidence="5">ABC transporter domain-containing protein</fullName>
    </recommendedName>
</protein>
<evidence type="ECO:0000313" key="7">
    <source>
        <dbReference type="Proteomes" id="UP000092213"/>
    </source>
</evidence>
<evidence type="ECO:0000259" key="5">
    <source>
        <dbReference type="PROSITE" id="PS50893"/>
    </source>
</evidence>
<keyword evidence="2" id="KW-0472">Membrane</keyword>
<dbReference type="PANTHER" id="PTHR45772:SF9">
    <property type="entry name" value="CONSERVED COMPONENT OF ABC TRANSPORTER FOR NATURAL AMINO ACIDS"/>
    <property type="match status" value="1"/>
</dbReference>